<organism evidence="2 3">
    <name type="scientific">Microbaculum marinum</name>
    <dbReference type="NCBI Taxonomy" id="1764581"/>
    <lineage>
        <taxon>Bacteria</taxon>
        <taxon>Pseudomonadati</taxon>
        <taxon>Pseudomonadota</taxon>
        <taxon>Alphaproteobacteria</taxon>
        <taxon>Hyphomicrobiales</taxon>
        <taxon>Tepidamorphaceae</taxon>
        <taxon>Microbaculum</taxon>
    </lineage>
</organism>
<evidence type="ECO:0000313" key="2">
    <source>
        <dbReference type="EMBL" id="MEJ8571740.1"/>
    </source>
</evidence>
<dbReference type="EMBL" id="JAZHOF010000003">
    <property type="protein sequence ID" value="MEJ8571740.1"/>
    <property type="molecule type" value="Genomic_DNA"/>
</dbReference>
<sequence length="176" mass="18851">MERRNRPSPAYGPVRLDRIAEPLLDPVVARAGFSSTQVIAAWPEIVGPELAARSRPEKLRWPRRQAEGEEATAEGATLVVRAEGFEALEIQHMSSNIAARINAIFGWRAVTRVSIRQGPVESRSGTAAANPGTLPSALPDAENAAADERLATVEDHDLRSALARLGARVSAATDAD</sequence>
<proteinExistence type="predicted"/>
<dbReference type="InterPro" id="IPR007922">
    <property type="entry name" value="DciA-like"/>
</dbReference>
<evidence type="ECO:0000256" key="1">
    <source>
        <dbReference type="SAM" id="MobiDB-lite"/>
    </source>
</evidence>
<evidence type="ECO:0000313" key="3">
    <source>
        <dbReference type="Proteomes" id="UP001378188"/>
    </source>
</evidence>
<comment type="caution">
    <text evidence="2">The sequence shown here is derived from an EMBL/GenBank/DDBJ whole genome shotgun (WGS) entry which is preliminary data.</text>
</comment>
<protein>
    <submittedName>
        <fullName evidence="2">DciA family protein</fullName>
    </submittedName>
</protein>
<dbReference type="PIRSF" id="PIRSF032064">
    <property type="entry name" value="UCP032064"/>
    <property type="match status" value="1"/>
</dbReference>
<accession>A0AAW9RS47</accession>
<dbReference type="AlphaFoldDB" id="A0AAW9RS47"/>
<dbReference type="InterPro" id="IPR010593">
    <property type="entry name" value="DUF1159"/>
</dbReference>
<name>A0AAW9RS47_9HYPH</name>
<keyword evidence="3" id="KW-1185">Reference proteome</keyword>
<dbReference type="RefSeq" id="WP_340329432.1">
    <property type="nucleotide sequence ID" value="NZ_JAZHOF010000003.1"/>
</dbReference>
<dbReference type="Proteomes" id="UP001378188">
    <property type="component" value="Unassembled WGS sequence"/>
</dbReference>
<reference evidence="2 3" key="1">
    <citation type="submission" date="2024-02" db="EMBL/GenBank/DDBJ databases">
        <title>Genome analysis and characterization of Microbaculum marinisediminis sp. nov., isolated from marine sediment.</title>
        <authorList>
            <person name="Du Z.-J."/>
            <person name="Ye Y.-Q."/>
            <person name="Zhang Z.-R."/>
            <person name="Yuan S.-M."/>
            <person name="Zhang X.-Y."/>
        </authorList>
    </citation>
    <scope>NUCLEOTIDE SEQUENCE [LARGE SCALE GENOMIC DNA]</scope>
    <source>
        <strain evidence="2 3">SDUM1044001</strain>
    </source>
</reference>
<dbReference type="Pfam" id="PF05258">
    <property type="entry name" value="DciA"/>
    <property type="match status" value="1"/>
</dbReference>
<gene>
    <name evidence="2" type="ORF">V3328_09670</name>
</gene>
<feature type="region of interest" description="Disordered" evidence="1">
    <location>
        <begin position="119"/>
        <end position="139"/>
    </location>
</feature>